<evidence type="ECO:0000256" key="1">
    <source>
        <dbReference type="SAM" id="Coils"/>
    </source>
</evidence>
<protein>
    <recommendedName>
        <fullName evidence="2">TLDc domain-containing protein</fullName>
    </recommendedName>
</protein>
<feature type="domain" description="TLDc" evidence="2">
    <location>
        <begin position="162"/>
        <end position="344"/>
    </location>
</feature>
<sequence>MASSKCPIDNCKRNSDTFCDHCQGHICTKHYIEHIKAENVKLTFVSDELDSIANSFNEFSMTDFAFEQIEQWREKSHRRIDEIFIEKTQQIKAHIDQKIINQIQELRQLSLQVKELMDEGDASFKQIEQIKRSIDEHRQQCEQLKSFDFFQVNVNAINLEITFLDQKLFIGNGTLLSRDHQIKLNEFYGKQGQTWTLIYKATRDGFSTVDFHRCCANQSPTITIIQSQDNGYLFGGYTSMSWAPLKNYINDPNHPFLFTLTNPHGIPPTKYFNKMSTYAIYTHKSYGPTFGAGHDIYICNNSNINKNSSINFPHSYFDTTNQGSNTFTGNKAFRTRDIEVYQLVQM</sequence>
<evidence type="ECO:0000313" key="4">
    <source>
        <dbReference type="EMBL" id="CAF3629145.1"/>
    </source>
</evidence>
<accession>A0A815F5B7</accession>
<dbReference type="Pfam" id="PF07534">
    <property type="entry name" value="TLD"/>
    <property type="match status" value="1"/>
</dbReference>
<reference evidence="3" key="1">
    <citation type="submission" date="2021-02" db="EMBL/GenBank/DDBJ databases">
        <authorList>
            <person name="Nowell W R."/>
        </authorList>
    </citation>
    <scope>NUCLEOTIDE SEQUENCE</scope>
</reference>
<dbReference type="PANTHER" id="PTHR23354">
    <property type="entry name" value="NUCLEOLAR PROTEIN 7/ESTROGEN RECEPTOR COACTIVATOR-RELATED"/>
    <property type="match status" value="1"/>
</dbReference>
<dbReference type="InterPro" id="IPR006571">
    <property type="entry name" value="TLDc_dom"/>
</dbReference>
<name>A0A815F5B7_9BILA</name>
<dbReference type="PROSITE" id="PS51886">
    <property type="entry name" value="TLDC"/>
    <property type="match status" value="1"/>
</dbReference>
<dbReference type="EMBL" id="CAJOAZ010000366">
    <property type="protein sequence ID" value="CAF3629145.1"/>
    <property type="molecule type" value="Genomic_DNA"/>
</dbReference>
<comment type="caution">
    <text evidence="3">The sequence shown here is derived from an EMBL/GenBank/DDBJ whole genome shotgun (WGS) entry which is preliminary data.</text>
</comment>
<evidence type="ECO:0000313" key="5">
    <source>
        <dbReference type="Proteomes" id="UP000663845"/>
    </source>
</evidence>
<feature type="coiled-coil region" evidence="1">
    <location>
        <begin position="99"/>
        <end position="147"/>
    </location>
</feature>
<organism evidence="3 5">
    <name type="scientific">Adineta steineri</name>
    <dbReference type="NCBI Taxonomy" id="433720"/>
    <lineage>
        <taxon>Eukaryota</taxon>
        <taxon>Metazoa</taxon>
        <taxon>Spiralia</taxon>
        <taxon>Gnathifera</taxon>
        <taxon>Rotifera</taxon>
        <taxon>Eurotatoria</taxon>
        <taxon>Bdelloidea</taxon>
        <taxon>Adinetida</taxon>
        <taxon>Adinetidae</taxon>
        <taxon>Adineta</taxon>
    </lineage>
</organism>
<gene>
    <name evidence="3" type="ORF">JYZ213_LOCUS33294</name>
    <name evidence="4" type="ORF">OXD698_LOCUS7848</name>
</gene>
<dbReference type="EMBL" id="CAJNOG010000624">
    <property type="protein sequence ID" value="CAF1319037.1"/>
    <property type="molecule type" value="Genomic_DNA"/>
</dbReference>
<evidence type="ECO:0000259" key="2">
    <source>
        <dbReference type="PROSITE" id="PS51886"/>
    </source>
</evidence>
<dbReference type="PANTHER" id="PTHR23354:SF122">
    <property type="entry name" value="GTPASE-ACTIVATING PROTEIN SKYWALKER"/>
    <property type="match status" value="1"/>
</dbReference>
<dbReference type="AlphaFoldDB" id="A0A815F5B7"/>
<dbReference type="SMART" id="SM00584">
    <property type="entry name" value="TLDc"/>
    <property type="match status" value="1"/>
</dbReference>
<proteinExistence type="predicted"/>
<dbReference type="Proteomes" id="UP000663844">
    <property type="component" value="Unassembled WGS sequence"/>
</dbReference>
<dbReference type="Proteomes" id="UP000663845">
    <property type="component" value="Unassembled WGS sequence"/>
</dbReference>
<evidence type="ECO:0000313" key="3">
    <source>
        <dbReference type="EMBL" id="CAF1319037.1"/>
    </source>
</evidence>
<keyword evidence="1" id="KW-0175">Coiled coil</keyword>